<sequence>MILAMFACLISRKTSDEKLVELLKDREEIYRDKLTEKISPLPSQAVKKSVRFADSEHAILREKDDKDLVKSTESGEIKGGIRVKVKMTKEEAARLLSKCKEGGILEFKDVARELVDIPLNRVTVFST</sequence>
<proteinExistence type="evidence at transcript level"/>
<dbReference type="OrthoDB" id="1077969at2759"/>
<name>I3SH06_LOTJA</name>
<dbReference type="OMA" id="KCSEGGV"/>
<dbReference type="RefSeq" id="XP_057443749.1">
    <property type="nucleotide sequence ID" value="XM_057587766.1"/>
</dbReference>
<evidence type="ECO:0000313" key="2">
    <source>
        <dbReference type="EMBL" id="AFK39548.1"/>
    </source>
</evidence>
<dbReference type="Pfam" id="PF25418">
    <property type="entry name" value="DUF7890"/>
    <property type="match status" value="1"/>
</dbReference>
<dbReference type="PANTHER" id="PTHR36782">
    <property type="entry name" value="BNAC03G62080D PROTEIN"/>
    <property type="match status" value="1"/>
</dbReference>
<dbReference type="InterPro" id="IPR057212">
    <property type="entry name" value="DUF7890"/>
</dbReference>
<dbReference type="EMBL" id="BT139753">
    <property type="protein sequence ID" value="AFK39548.1"/>
    <property type="molecule type" value="mRNA"/>
</dbReference>
<dbReference type="KEGG" id="lja:130735894"/>
<dbReference type="AlphaFoldDB" id="I3SH06"/>
<organism evidence="2">
    <name type="scientific">Lotus japonicus</name>
    <name type="common">Lotus corniculatus var. japonicus</name>
    <dbReference type="NCBI Taxonomy" id="34305"/>
    <lineage>
        <taxon>Eukaryota</taxon>
        <taxon>Viridiplantae</taxon>
        <taxon>Streptophyta</taxon>
        <taxon>Embryophyta</taxon>
        <taxon>Tracheophyta</taxon>
        <taxon>Spermatophyta</taxon>
        <taxon>Magnoliopsida</taxon>
        <taxon>eudicotyledons</taxon>
        <taxon>Gunneridae</taxon>
        <taxon>Pentapetalae</taxon>
        <taxon>rosids</taxon>
        <taxon>fabids</taxon>
        <taxon>Fabales</taxon>
        <taxon>Fabaceae</taxon>
        <taxon>Papilionoideae</taxon>
        <taxon>50 kb inversion clade</taxon>
        <taxon>NPAAA clade</taxon>
        <taxon>Hologalegina</taxon>
        <taxon>robinioid clade</taxon>
        <taxon>Loteae</taxon>
        <taxon>Lotus</taxon>
    </lineage>
</organism>
<dbReference type="PANTHER" id="PTHR36782:SF1">
    <property type="entry name" value="CALCIUM UNIPORTER PROTEIN"/>
    <property type="match status" value="1"/>
</dbReference>
<feature type="domain" description="DUF7890" evidence="1">
    <location>
        <begin position="80"/>
        <end position="124"/>
    </location>
</feature>
<accession>I3SH06</accession>
<protein>
    <recommendedName>
        <fullName evidence="1">DUF7890 domain-containing protein</fullName>
    </recommendedName>
</protein>
<reference evidence="2" key="1">
    <citation type="submission" date="2012-05" db="EMBL/GenBank/DDBJ databases">
        <authorList>
            <person name="Krishnakumar V."/>
            <person name="Cheung F."/>
            <person name="Xiao Y."/>
            <person name="Chan A."/>
            <person name="Moskal W.A."/>
            <person name="Town C.D."/>
        </authorList>
    </citation>
    <scope>NUCLEOTIDE SEQUENCE</scope>
</reference>
<dbReference type="GeneID" id="130735894"/>
<evidence type="ECO:0000259" key="1">
    <source>
        <dbReference type="Pfam" id="PF25418"/>
    </source>
</evidence>